<dbReference type="Proteomes" id="UP000224413">
    <property type="component" value="Unassembled WGS sequence"/>
</dbReference>
<evidence type="ECO:0008006" key="5">
    <source>
        <dbReference type="Google" id="ProtNLM"/>
    </source>
</evidence>
<evidence type="ECO:0000313" key="3">
    <source>
        <dbReference type="EMBL" id="PFK16276.1"/>
    </source>
</evidence>
<name>A0A9X6WZY2_BACCE</name>
<dbReference type="Pfam" id="PF13592">
    <property type="entry name" value="HTH_33"/>
    <property type="match status" value="1"/>
</dbReference>
<evidence type="ECO:0000313" key="4">
    <source>
        <dbReference type="Proteomes" id="UP000224413"/>
    </source>
</evidence>
<evidence type="ECO:0000259" key="1">
    <source>
        <dbReference type="Pfam" id="PF13518"/>
    </source>
</evidence>
<protein>
    <recommendedName>
        <fullName evidence="5">Winged helix-turn helix domain-containing protein</fullName>
    </recommendedName>
</protein>
<evidence type="ECO:0000259" key="2">
    <source>
        <dbReference type="Pfam" id="PF13592"/>
    </source>
</evidence>
<dbReference type="RefSeq" id="WP_098583696.1">
    <property type="nucleotide sequence ID" value="NZ_NUWJ01000148.1"/>
</dbReference>
<accession>A0A9X6WZY2</accession>
<dbReference type="AlphaFoldDB" id="A0A9X6WZY2"/>
<gene>
    <name evidence="3" type="ORF">COI98_17065</name>
</gene>
<sequence length="179" mass="21166">MSYKLQKSQTLTILDLRKLEKKEKQTSRQRRIAAVRMVMEGYTMVDVATILGMHRQSVASYVKKFKEHALEGLLTRKQIPGKKPYLTKQLILHTTPAELQFGQESFWNTRNIQYVIKGKFTICMSREGIRKMLHRMNFSYTNATYVLKKANKEKQVQFQKQLDMIKKLNERKYSTLISR</sequence>
<dbReference type="SUPFAM" id="SSF46689">
    <property type="entry name" value="Homeodomain-like"/>
    <property type="match status" value="1"/>
</dbReference>
<dbReference type="InterPro" id="IPR025959">
    <property type="entry name" value="Winged_HTH_dom"/>
</dbReference>
<dbReference type="EMBL" id="NUWJ01000148">
    <property type="protein sequence ID" value="PFK16276.1"/>
    <property type="molecule type" value="Genomic_DNA"/>
</dbReference>
<proteinExistence type="predicted"/>
<dbReference type="InterPro" id="IPR009057">
    <property type="entry name" value="Homeodomain-like_sf"/>
</dbReference>
<comment type="caution">
    <text evidence="3">The sequence shown here is derived from an EMBL/GenBank/DDBJ whole genome shotgun (WGS) entry which is preliminary data.</text>
</comment>
<dbReference type="Pfam" id="PF13518">
    <property type="entry name" value="HTH_28"/>
    <property type="match status" value="1"/>
</dbReference>
<feature type="domain" description="Insertion element IS150 protein InsJ-like helix-turn-helix" evidence="1">
    <location>
        <begin position="30"/>
        <end position="77"/>
    </location>
</feature>
<organism evidence="3 4">
    <name type="scientific">Bacillus cereus</name>
    <dbReference type="NCBI Taxonomy" id="1396"/>
    <lineage>
        <taxon>Bacteria</taxon>
        <taxon>Bacillati</taxon>
        <taxon>Bacillota</taxon>
        <taxon>Bacilli</taxon>
        <taxon>Bacillales</taxon>
        <taxon>Bacillaceae</taxon>
        <taxon>Bacillus</taxon>
        <taxon>Bacillus cereus group</taxon>
    </lineage>
</organism>
<dbReference type="InterPro" id="IPR055247">
    <property type="entry name" value="InsJ-like_HTH"/>
</dbReference>
<feature type="domain" description="Winged helix-turn helix" evidence="2">
    <location>
        <begin position="106"/>
        <end position="161"/>
    </location>
</feature>
<reference evidence="3 4" key="1">
    <citation type="submission" date="2017-09" db="EMBL/GenBank/DDBJ databases">
        <title>Large-scale bioinformatics analysis of Bacillus genomes uncovers conserved roles of natural products in bacterial physiology.</title>
        <authorList>
            <consortium name="Agbiome Team Llc"/>
            <person name="Bleich R.M."/>
            <person name="Grubbs K.J."/>
            <person name="Santa Maria K.C."/>
            <person name="Allen S.E."/>
            <person name="Farag S."/>
            <person name="Shank E.A."/>
            <person name="Bowers A."/>
        </authorList>
    </citation>
    <scope>NUCLEOTIDE SEQUENCE [LARGE SCALE GENOMIC DNA]</scope>
    <source>
        <strain evidence="3 4">AFS083741</strain>
    </source>
</reference>